<dbReference type="SUPFAM" id="SSF55729">
    <property type="entry name" value="Acyl-CoA N-acyltransferases (Nat)"/>
    <property type="match status" value="1"/>
</dbReference>
<dbReference type="Proteomes" id="UP000242662">
    <property type="component" value="Unassembled WGS sequence"/>
</dbReference>
<dbReference type="RefSeq" id="WP_090774878.1">
    <property type="nucleotide sequence ID" value="NZ_FMYM01000003.1"/>
</dbReference>
<gene>
    <name evidence="1" type="ORF">SAMN05421737_1033</name>
</gene>
<keyword evidence="2" id="KW-1185">Reference proteome</keyword>
<sequence>MYQRFKQGHKQSVEKLYKKKNRDAREWASTNTMTAWQGDQLQAIIYWWRSLYHTKALYIELTSRTKDTALLTGLLQSVQQEHPLQCLVSEEDTCAMALLSQLGFQKVRTTHMPTLSLKKESKYQLTDANIYSLSQLVEKEDLCQQYLRLVKQNYEDSHQVNPIKEMSLAEWRALTFTSDLRQEESAVYVNDHQVQAYVNIHDGSTPRHVELGWVGAMASVEGVLIRLFEHQLRQLAYKGIAKVEAEIDCSDAWANQLYEAFPFQAGQRFFTFQYRKHLS</sequence>
<protein>
    <recommendedName>
        <fullName evidence="3">N-acetyltransferase domain-containing protein</fullName>
    </recommendedName>
</protein>
<proteinExistence type="predicted"/>
<dbReference type="AlphaFoldDB" id="A0A1G6H6M8"/>
<accession>A0A1G6H6M8</accession>
<dbReference type="STRING" id="1464122.SAMN05421737_1033"/>
<dbReference type="EMBL" id="FMYM01000003">
    <property type="protein sequence ID" value="SDB89892.1"/>
    <property type="molecule type" value="Genomic_DNA"/>
</dbReference>
<evidence type="ECO:0000313" key="2">
    <source>
        <dbReference type="Proteomes" id="UP000242662"/>
    </source>
</evidence>
<organism evidence="1 2">
    <name type="scientific">Shouchella lonarensis</name>
    <dbReference type="NCBI Taxonomy" id="1464122"/>
    <lineage>
        <taxon>Bacteria</taxon>
        <taxon>Bacillati</taxon>
        <taxon>Bacillota</taxon>
        <taxon>Bacilli</taxon>
        <taxon>Bacillales</taxon>
        <taxon>Bacillaceae</taxon>
        <taxon>Shouchella</taxon>
    </lineage>
</organism>
<dbReference type="InterPro" id="IPR016181">
    <property type="entry name" value="Acyl_CoA_acyltransferase"/>
</dbReference>
<evidence type="ECO:0008006" key="3">
    <source>
        <dbReference type="Google" id="ProtNLM"/>
    </source>
</evidence>
<reference evidence="2" key="1">
    <citation type="submission" date="2016-09" db="EMBL/GenBank/DDBJ databases">
        <authorList>
            <person name="Varghese N."/>
            <person name="Submissions S."/>
        </authorList>
    </citation>
    <scope>NUCLEOTIDE SEQUENCE [LARGE SCALE GENOMIC DNA]</scope>
    <source>
        <strain evidence="2">25nlg</strain>
    </source>
</reference>
<dbReference type="OrthoDB" id="2720396at2"/>
<name>A0A1G6H6M8_9BACI</name>
<dbReference type="Gene3D" id="3.40.630.30">
    <property type="match status" value="1"/>
</dbReference>
<evidence type="ECO:0000313" key="1">
    <source>
        <dbReference type="EMBL" id="SDB89892.1"/>
    </source>
</evidence>